<dbReference type="HOGENOM" id="CLU_010756_1_0_5"/>
<dbReference type="SUPFAM" id="SSF56176">
    <property type="entry name" value="FAD-binding/transporter-associated domain-like"/>
    <property type="match status" value="1"/>
</dbReference>
<dbReference type="InterPro" id="IPR036318">
    <property type="entry name" value="FAD-bd_PCMH-like_sf"/>
</dbReference>
<keyword evidence="2" id="KW-0004">4Fe-4S</keyword>
<dbReference type="FunFam" id="3.30.70.2740:FF:000003">
    <property type="entry name" value="Oxidoreductase, FAD-binding, putative"/>
    <property type="match status" value="1"/>
</dbReference>
<dbReference type="InterPro" id="IPR016169">
    <property type="entry name" value="FAD-bd_PCMH_sub2"/>
</dbReference>
<dbReference type="PROSITE" id="PS51387">
    <property type="entry name" value="FAD_PCMH"/>
    <property type="match status" value="1"/>
</dbReference>
<dbReference type="Proteomes" id="UP000008207">
    <property type="component" value="Plasmid pMNOD01"/>
</dbReference>
<evidence type="ECO:0000313" key="15">
    <source>
        <dbReference type="Proteomes" id="UP000008207"/>
    </source>
</evidence>
<evidence type="ECO:0000256" key="11">
    <source>
        <dbReference type="ARBA" id="ARBA00060924"/>
    </source>
</evidence>
<dbReference type="Gene3D" id="3.30.465.10">
    <property type="match status" value="1"/>
</dbReference>
<keyword evidence="4" id="KW-0479">Metal-binding</keyword>
<reference evidence="15" key="1">
    <citation type="submission" date="2009-01" db="EMBL/GenBank/DDBJ databases">
        <title>Complete sequence of plasmid 1 of Methylobacterium nodulans ORS 2060.</title>
        <authorList>
            <consortium name="US DOE Joint Genome Institute"/>
            <person name="Lucas S."/>
            <person name="Copeland A."/>
            <person name="Lapidus A."/>
            <person name="Glavina del Rio T."/>
            <person name="Dalin E."/>
            <person name="Tice H."/>
            <person name="Bruce D."/>
            <person name="Goodwin L."/>
            <person name="Pitluck S."/>
            <person name="Sims D."/>
            <person name="Brettin T."/>
            <person name="Detter J.C."/>
            <person name="Han C."/>
            <person name="Larimer F."/>
            <person name="Land M."/>
            <person name="Hauser L."/>
            <person name="Kyrpides N."/>
            <person name="Ivanova N."/>
            <person name="Marx C.J."/>
            <person name="Richardson P."/>
        </authorList>
    </citation>
    <scope>NUCLEOTIDE SEQUENCE [LARGE SCALE GENOMIC DNA]</scope>
    <source>
        <strain evidence="15">LMG 21967 / CNCM I-2342 / ORS 2060</strain>
        <plasmid evidence="15">Plasmid pMNOD01</plasmid>
    </source>
</reference>
<evidence type="ECO:0000256" key="3">
    <source>
        <dbReference type="ARBA" id="ARBA00022630"/>
    </source>
</evidence>
<evidence type="ECO:0000256" key="6">
    <source>
        <dbReference type="ARBA" id="ARBA00023002"/>
    </source>
</evidence>
<comment type="similarity">
    <text evidence="11">In the N-terminal section; belongs to the FAD-binding oxidoreductase/transferase type 4 family.</text>
</comment>
<feature type="domain" description="FAD-binding PCMH-type" evidence="13">
    <location>
        <begin position="56"/>
        <end position="288"/>
    </location>
</feature>
<dbReference type="AlphaFoldDB" id="B8IWA8"/>
<dbReference type="GO" id="GO:1903457">
    <property type="term" value="P:lactate catabolic process"/>
    <property type="evidence" value="ECO:0007669"/>
    <property type="project" value="TreeGrafter"/>
</dbReference>
<evidence type="ECO:0000256" key="9">
    <source>
        <dbReference type="ARBA" id="ARBA00039003"/>
    </source>
</evidence>
<evidence type="ECO:0000313" key="14">
    <source>
        <dbReference type="EMBL" id="ACL62698.1"/>
    </source>
</evidence>
<dbReference type="SUPFAM" id="SSF46548">
    <property type="entry name" value="alpha-helical ferredoxin"/>
    <property type="match status" value="1"/>
</dbReference>
<keyword evidence="8" id="KW-0411">Iron-sulfur</keyword>
<dbReference type="GO" id="GO:0051990">
    <property type="term" value="F:(R)-2-hydroxyglutarate dehydrogenase activity"/>
    <property type="evidence" value="ECO:0007669"/>
    <property type="project" value="UniProtKB-EC"/>
</dbReference>
<evidence type="ECO:0000256" key="10">
    <source>
        <dbReference type="ARBA" id="ARBA00051291"/>
    </source>
</evidence>
<evidence type="ECO:0000256" key="12">
    <source>
        <dbReference type="ARBA" id="ARBA00067680"/>
    </source>
</evidence>
<keyword evidence="3" id="KW-0285">Flavoprotein</keyword>
<evidence type="ECO:0000256" key="1">
    <source>
        <dbReference type="ARBA" id="ARBA00001974"/>
    </source>
</evidence>
<dbReference type="KEGG" id="mno:Mnod_8623"/>
<geneLocation type="plasmid" evidence="14 15">
    <name>pMNOD01</name>
</geneLocation>
<dbReference type="Pfam" id="PF02913">
    <property type="entry name" value="FAD-oxidase_C"/>
    <property type="match status" value="1"/>
</dbReference>
<evidence type="ECO:0000256" key="8">
    <source>
        <dbReference type="ARBA" id="ARBA00023014"/>
    </source>
</evidence>
<comment type="cofactor">
    <cofactor evidence="1">
        <name>FAD</name>
        <dbReference type="ChEBI" id="CHEBI:57692"/>
    </cofactor>
</comment>
<dbReference type="InterPro" id="IPR016166">
    <property type="entry name" value="FAD-bd_PCMH"/>
</dbReference>
<dbReference type="PROSITE" id="PS00198">
    <property type="entry name" value="4FE4S_FER_1"/>
    <property type="match status" value="1"/>
</dbReference>
<evidence type="ECO:0000256" key="2">
    <source>
        <dbReference type="ARBA" id="ARBA00022485"/>
    </source>
</evidence>
<keyword evidence="15" id="KW-1185">Reference proteome</keyword>
<dbReference type="GO" id="GO:0071949">
    <property type="term" value="F:FAD binding"/>
    <property type="evidence" value="ECO:0007669"/>
    <property type="project" value="InterPro"/>
</dbReference>
<organism evidence="14 15">
    <name type="scientific">Methylobacterium nodulans (strain LMG 21967 / CNCM I-2342 / ORS 2060)</name>
    <dbReference type="NCBI Taxonomy" id="460265"/>
    <lineage>
        <taxon>Bacteria</taxon>
        <taxon>Pseudomonadati</taxon>
        <taxon>Pseudomonadota</taxon>
        <taxon>Alphaproteobacteria</taxon>
        <taxon>Hyphomicrobiales</taxon>
        <taxon>Methylobacteriaceae</taxon>
        <taxon>Methylobacterium</taxon>
    </lineage>
</organism>
<dbReference type="Pfam" id="PF01565">
    <property type="entry name" value="FAD_binding_4"/>
    <property type="match status" value="1"/>
</dbReference>
<dbReference type="InterPro" id="IPR017900">
    <property type="entry name" value="4Fe4S_Fe_S_CS"/>
</dbReference>
<evidence type="ECO:0000256" key="5">
    <source>
        <dbReference type="ARBA" id="ARBA00022827"/>
    </source>
</evidence>
<keyword evidence="5" id="KW-0274">FAD</keyword>
<keyword evidence="6" id="KW-0560">Oxidoreductase</keyword>
<evidence type="ECO:0000256" key="7">
    <source>
        <dbReference type="ARBA" id="ARBA00023004"/>
    </source>
</evidence>
<keyword evidence="7" id="KW-0408">Iron</keyword>
<dbReference type="GO" id="GO:0046872">
    <property type="term" value="F:metal ion binding"/>
    <property type="evidence" value="ECO:0007669"/>
    <property type="project" value="UniProtKB-KW"/>
</dbReference>
<evidence type="ECO:0000259" key="13">
    <source>
        <dbReference type="PROSITE" id="PS51387"/>
    </source>
</evidence>
<proteinExistence type="inferred from homology"/>
<sequence length="1067" mass="116245">MADAEASAMIPALTSLPIPTSLYAAFLAELRVRGFVGELSDGIADRTVLATDNSIYQIRPEAVAFPRDRDDLVRIGALLGDPRFAEVRVSPRGGGTGTNGQSLTGGLVVDVSRHMNRILEIDVENRVVRVEPGVVKDQLNRELARHGLFFAPELSTSNRATIGGMISTDACGQGSCLYGKTRDHVRELTTVLTDGSVWTSRPLGDEDLAAVCARPDRVGEIHRVVNEIVTRDAALIEERFPKLNRCLTGYDLAHVRDRQGRFDLNAVLCGSEGTLGLIVEATLSVLPIPQHAALISLRYDSFDAALRDARALVELGPASIETIDSRVLALARGDIVWHEVSAFFPDDPEGPAEGVNLVEVLAETAGDLEAQLTRVTQRLEHEGRTRGRRGFTVARETAGAPNDEAVRTIGAGVQGSMRLAEDGDEAEGDGVRVAPPEAVDAVTRIWSMRKKAVGLLGNMKGDARPIAFVEDTAVPPENLADYIAEFRAALDRRGLVYGMFGHVDAGVLHVRPAIDTKDPAQDRLIREITEEVVALTGKYGGVLWGEHGKGVRSEFSPQVFGPLYPALQRIKAAFDPRDQLNPGKIAAPEGGRLLTVDGVPTKGGFDRTIPASVRVNFDEALHCNGNGACFNYDPDDAMCPSWKGTRERRHSPKGRAQLMREWLRLLVGQGIDPMAESRRLRGRSGWRAFPARLWASLSRDRDFSHAVKEAMDGCLACKSCVGQCPIKVDVPTFRAKFLELYHGRYLRRPRDHVVGLIEILLPLAARAPRLANVLSTSKPGVWLMRVVGLTATPRLSGIDLVREAERRGVTVASAGALRVLSPTERARSVLIVQDAFTSHYETSLVLDLVDLLIELGFKPWLAPYLPNGKPLHVHGFLGAFERRARRNAAALRALAETGVDLVGIDPSMTLTYRSEYVGALGPEQVPRVHLVQEWLATRLGERSSSGAQAEYLLLPHCTERTTAAAGLRDWQTVFARLGHRLTILPAGCCGMAGTYRHESEHRATSERIYDLSWAGHVDRAGRSDRLLADGYSCRSQVKLVDSIQLSHPIEALLAALRSGGQTARLAA</sequence>
<dbReference type="InterPro" id="IPR004113">
    <property type="entry name" value="FAD-bd_oxidored_4_C"/>
</dbReference>
<dbReference type="InterPro" id="IPR006094">
    <property type="entry name" value="Oxid_FAD_bind_N"/>
</dbReference>
<dbReference type="EMBL" id="CP001350">
    <property type="protein sequence ID" value="ACL62698.1"/>
    <property type="molecule type" value="Genomic_DNA"/>
</dbReference>
<dbReference type="PANTHER" id="PTHR11748:SF119">
    <property type="entry name" value="D-2-HYDROXYGLUTARATE DEHYDROGENASE"/>
    <property type="match status" value="1"/>
</dbReference>
<protein>
    <recommendedName>
        <fullName evidence="12">D-2-hydroxyglutarate dehydrogenase</fullName>
        <ecNumber evidence="9">1.1.99.39</ecNumber>
    </recommendedName>
</protein>
<dbReference type="InterPro" id="IPR016164">
    <property type="entry name" value="FAD-linked_Oxase-like_C"/>
</dbReference>
<dbReference type="GO" id="GO:0004458">
    <property type="term" value="F:D-lactate dehydrogenase (cytochrome) activity"/>
    <property type="evidence" value="ECO:0007669"/>
    <property type="project" value="TreeGrafter"/>
</dbReference>
<dbReference type="SUPFAM" id="SSF55103">
    <property type="entry name" value="FAD-linked oxidases, C-terminal domain"/>
    <property type="match status" value="1"/>
</dbReference>
<dbReference type="GO" id="GO:0051539">
    <property type="term" value="F:4 iron, 4 sulfur cluster binding"/>
    <property type="evidence" value="ECO:0007669"/>
    <property type="project" value="UniProtKB-KW"/>
</dbReference>
<accession>B8IWA8</accession>
<dbReference type="PANTHER" id="PTHR11748">
    <property type="entry name" value="D-LACTATE DEHYDROGENASE"/>
    <property type="match status" value="1"/>
</dbReference>
<keyword evidence="14" id="KW-0614">Plasmid</keyword>
<evidence type="ECO:0000256" key="4">
    <source>
        <dbReference type="ARBA" id="ARBA00022723"/>
    </source>
</evidence>
<dbReference type="Gene3D" id="3.30.70.2740">
    <property type="match status" value="1"/>
</dbReference>
<dbReference type="EC" id="1.1.99.39" evidence="9"/>
<comment type="catalytic activity">
    <reaction evidence="10">
        <text>(R)-2-hydroxyglutarate + A = 2-oxoglutarate + AH2</text>
        <dbReference type="Rhea" id="RHEA:38295"/>
        <dbReference type="ChEBI" id="CHEBI:13193"/>
        <dbReference type="ChEBI" id="CHEBI:15801"/>
        <dbReference type="ChEBI" id="CHEBI:16810"/>
        <dbReference type="ChEBI" id="CHEBI:17499"/>
        <dbReference type="EC" id="1.1.99.39"/>
    </reaction>
    <physiologicalReaction direction="left-to-right" evidence="10">
        <dbReference type="Rhea" id="RHEA:38296"/>
    </physiologicalReaction>
</comment>
<name>B8IWA8_METNO</name>
<gene>
    <name evidence="14" type="ordered locus">Mnod_8623</name>
</gene>
<dbReference type="GO" id="GO:0008720">
    <property type="term" value="F:D-lactate dehydrogenase (NAD+) activity"/>
    <property type="evidence" value="ECO:0007669"/>
    <property type="project" value="TreeGrafter"/>
</dbReference>